<dbReference type="OrthoDB" id="8537427at2"/>
<evidence type="ECO:0000313" key="2">
    <source>
        <dbReference type="Proteomes" id="UP000275394"/>
    </source>
</evidence>
<dbReference type="EMBL" id="RKHR01000005">
    <property type="protein sequence ID" value="ROS00319.1"/>
    <property type="molecule type" value="Genomic_DNA"/>
</dbReference>
<proteinExistence type="predicted"/>
<gene>
    <name evidence="1" type="ORF">EDC56_2965</name>
</gene>
<comment type="caution">
    <text evidence="1">The sequence shown here is derived from an EMBL/GenBank/DDBJ whole genome shotgun (WGS) entry which is preliminary data.</text>
</comment>
<name>A0A3N2DKW0_9GAMM</name>
<organism evidence="1 2">
    <name type="scientific">Sinobacterium caligoides</name>
    <dbReference type="NCBI Taxonomy" id="933926"/>
    <lineage>
        <taxon>Bacteria</taxon>
        <taxon>Pseudomonadati</taxon>
        <taxon>Pseudomonadota</taxon>
        <taxon>Gammaproteobacteria</taxon>
        <taxon>Cellvibrionales</taxon>
        <taxon>Spongiibacteraceae</taxon>
        <taxon>Sinobacterium</taxon>
    </lineage>
</organism>
<accession>A0A3N2DKW0</accession>
<dbReference type="AlphaFoldDB" id="A0A3N2DKW0"/>
<dbReference type="RefSeq" id="WP_123713281.1">
    <property type="nucleotide sequence ID" value="NZ_RKHR01000005.1"/>
</dbReference>
<dbReference type="InterPro" id="IPR008554">
    <property type="entry name" value="Glutaredoxin-like"/>
</dbReference>
<dbReference type="SUPFAM" id="SSF52833">
    <property type="entry name" value="Thioredoxin-like"/>
    <property type="match status" value="1"/>
</dbReference>
<sequence length="86" mass="9730">MLPLYLYTTLGCHLCELAECELSSLLARYQVELVHVEVADDDRLLAFYGERIPVIRLEGHSVELGWPFDTALAEQYLQAMLQASST</sequence>
<evidence type="ECO:0000313" key="1">
    <source>
        <dbReference type="EMBL" id="ROS00319.1"/>
    </source>
</evidence>
<keyword evidence="2" id="KW-1185">Reference proteome</keyword>
<dbReference type="Proteomes" id="UP000275394">
    <property type="component" value="Unassembled WGS sequence"/>
</dbReference>
<dbReference type="Pfam" id="PF05768">
    <property type="entry name" value="Glrx-like"/>
    <property type="match status" value="1"/>
</dbReference>
<protein>
    <submittedName>
        <fullName evidence="1">Glutaredoxin-like protein DUF836</fullName>
    </submittedName>
</protein>
<dbReference type="InterPro" id="IPR036249">
    <property type="entry name" value="Thioredoxin-like_sf"/>
</dbReference>
<dbReference type="Gene3D" id="3.40.30.10">
    <property type="entry name" value="Glutaredoxin"/>
    <property type="match status" value="1"/>
</dbReference>
<reference evidence="1 2" key="1">
    <citation type="submission" date="2018-11" db="EMBL/GenBank/DDBJ databases">
        <title>Genomic Encyclopedia of Type Strains, Phase IV (KMG-IV): sequencing the most valuable type-strain genomes for metagenomic binning, comparative biology and taxonomic classification.</title>
        <authorList>
            <person name="Goeker M."/>
        </authorList>
    </citation>
    <scope>NUCLEOTIDE SEQUENCE [LARGE SCALE GENOMIC DNA]</scope>
    <source>
        <strain evidence="1 2">DSM 100316</strain>
    </source>
</reference>